<gene>
    <name evidence="2" type="ORF">FJT64_000367</name>
    <name evidence="1" type="ORF">FJT64_004476</name>
</gene>
<organism evidence="1 3">
    <name type="scientific">Amphibalanus amphitrite</name>
    <name type="common">Striped barnacle</name>
    <name type="synonym">Balanus amphitrite</name>
    <dbReference type="NCBI Taxonomy" id="1232801"/>
    <lineage>
        <taxon>Eukaryota</taxon>
        <taxon>Metazoa</taxon>
        <taxon>Ecdysozoa</taxon>
        <taxon>Arthropoda</taxon>
        <taxon>Crustacea</taxon>
        <taxon>Multicrustacea</taxon>
        <taxon>Cirripedia</taxon>
        <taxon>Thoracica</taxon>
        <taxon>Thoracicalcarea</taxon>
        <taxon>Balanomorpha</taxon>
        <taxon>Balanoidea</taxon>
        <taxon>Balanidae</taxon>
        <taxon>Amphibalaninae</taxon>
        <taxon>Amphibalanus</taxon>
    </lineage>
</organism>
<dbReference type="InterPro" id="IPR021109">
    <property type="entry name" value="Peptidase_aspartic_dom_sf"/>
</dbReference>
<comment type="caution">
    <text evidence="1">The sequence shown here is derived from an EMBL/GenBank/DDBJ whole genome shotgun (WGS) entry which is preliminary data.</text>
</comment>
<evidence type="ECO:0000313" key="1">
    <source>
        <dbReference type="EMBL" id="KAF0298225.1"/>
    </source>
</evidence>
<keyword evidence="3" id="KW-1185">Reference proteome</keyword>
<evidence type="ECO:0000313" key="3">
    <source>
        <dbReference type="Proteomes" id="UP000440578"/>
    </source>
</evidence>
<dbReference type="EMBL" id="VIIS01001441">
    <property type="protein sequence ID" value="KAF0298225.1"/>
    <property type="molecule type" value="Genomic_DNA"/>
</dbReference>
<evidence type="ECO:0008006" key="4">
    <source>
        <dbReference type="Google" id="ProtNLM"/>
    </source>
</evidence>
<name>A0A6A4VVQ6_AMPAM</name>
<sequence length="160" mass="16572">MLPESESQEGAEGGLEMEVETGEVDALVSDLFTCAEERPSLVKPPIKVDVSINGQSVQMELDTGAAVSVCTYRRFKELWPDGDRLLQPSSRLLRTFSGEKLSVRGDAFTADALTADALTADAFPADSHAASATASGMSGTGEAFVSLPSGAAGSWVGGTG</sequence>
<evidence type="ECO:0000313" key="2">
    <source>
        <dbReference type="EMBL" id="KAF0299745.1"/>
    </source>
</evidence>
<proteinExistence type="predicted"/>
<dbReference type="SUPFAM" id="SSF50630">
    <property type="entry name" value="Acid proteases"/>
    <property type="match status" value="1"/>
</dbReference>
<dbReference type="Gene3D" id="2.40.70.10">
    <property type="entry name" value="Acid Proteases"/>
    <property type="match status" value="1"/>
</dbReference>
<reference evidence="1 3" key="1">
    <citation type="submission" date="2019-07" db="EMBL/GenBank/DDBJ databases">
        <title>Draft genome assembly of a fouling barnacle, Amphibalanus amphitrite (Darwin, 1854): The first reference genome for Thecostraca.</title>
        <authorList>
            <person name="Kim W."/>
        </authorList>
    </citation>
    <scope>NUCLEOTIDE SEQUENCE [LARGE SCALE GENOMIC DNA]</scope>
    <source>
        <strain evidence="1">SNU_AA5</strain>
        <tissue evidence="1">Soma without cirri and trophi</tissue>
    </source>
</reference>
<accession>A0A6A4VVQ6</accession>
<protein>
    <recommendedName>
        <fullName evidence="4">Peptidase A2 domain-containing protein</fullName>
    </recommendedName>
</protein>
<dbReference type="EMBL" id="VIIS01001336">
    <property type="protein sequence ID" value="KAF0299745.1"/>
    <property type="molecule type" value="Genomic_DNA"/>
</dbReference>
<dbReference type="OrthoDB" id="2129233at2759"/>
<dbReference type="AlphaFoldDB" id="A0A6A4VVQ6"/>
<dbReference type="Proteomes" id="UP000440578">
    <property type="component" value="Unassembled WGS sequence"/>
</dbReference>